<organism evidence="2 3">
    <name type="scientific">Sphingopyxis terrae subsp. terrae NBRC 15098</name>
    <dbReference type="NCBI Taxonomy" id="1219058"/>
    <lineage>
        <taxon>Bacteria</taxon>
        <taxon>Pseudomonadati</taxon>
        <taxon>Pseudomonadota</taxon>
        <taxon>Alphaproteobacteria</taxon>
        <taxon>Sphingomonadales</taxon>
        <taxon>Sphingomonadaceae</taxon>
        <taxon>Sphingopyxis</taxon>
    </lineage>
</organism>
<dbReference type="AlphaFoldDB" id="A0A142W442"/>
<dbReference type="Proteomes" id="UP000076234">
    <property type="component" value="Chromosome"/>
</dbReference>
<dbReference type="KEGG" id="ster:AOA14_17035"/>
<protein>
    <submittedName>
        <fullName evidence="2">Uncharacterized protein</fullName>
    </submittedName>
</protein>
<name>A0A142W442_9SPHN</name>
<feature type="transmembrane region" description="Helical" evidence="1">
    <location>
        <begin position="12"/>
        <end position="29"/>
    </location>
</feature>
<evidence type="ECO:0000313" key="2">
    <source>
        <dbReference type="EMBL" id="AMU96307.1"/>
    </source>
</evidence>
<keyword evidence="1" id="KW-0472">Membrane</keyword>
<evidence type="ECO:0000256" key="1">
    <source>
        <dbReference type="SAM" id="Phobius"/>
    </source>
</evidence>
<evidence type="ECO:0000313" key="3">
    <source>
        <dbReference type="Proteomes" id="UP000076234"/>
    </source>
</evidence>
<dbReference type="EMBL" id="CP013342">
    <property type="protein sequence ID" value="AMU96307.1"/>
    <property type="molecule type" value="Genomic_DNA"/>
</dbReference>
<reference evidence="3" key="1">
    <citation type="submission" date="2015-11" db="EMBL/GenBank/DDBJ databases">
        <title>Complete genome sequence of a polyethylene glycol-degrading strain Sphingopyxis terrae strain 203-1 (NBRC 15098).</title>
        <authorList>
            <person name="Yoshiyuki O."/>
            <person name="Shouta N."/>
            <person name="Nagata Y."/>
            <person name="Numata M."/>
            <person name="Tsuchikane K."/>
            <person name="Hosoyama A."/>
            <person name="Yamazoe A."/>
            <person name="Tsuda M."/>
            <person name="Fujita N."/>
            <person name="Kawai F."/>
        </authorList>
    </citation>
    <scope>NUCLEOTIDE SEQUENCE [LARGE SCALE GENOMIC DNA]</scope>
    <source>
        <strain evidence="3">203-1</strain>
    </source>
</reference>
<reference evidence="2 3" key="2">
    <citation type="journal article" date="2016" name="Genome Announc.">
        <title>Complete Genome Sequence of Sphingopyxis terrae Strain 203-1 (NBRC 111660), a Polyethylene Glycol Degrader.</title>
        <authorList>
            <person name="Ohtsubo Y."/>
            <person name="Nonoyama S."/>
            <person name="Nagata Y."/>
            <person name="Numata M."/>
            <person name="Tsuchikane K."/>
            <person name="Hosoyama A."/>
            <person name="Yamazoe A."/>
            <person name="Tsuda M."/>
            <person name="Fujita N."/>
            <person name="Kawai F."/>
        </authorList>
    </citation>
    <scope>NUCLEOTIDE SEQUENCE [LARGE SCALE GENOMIC DNA]</scope>
    <source>
        <strain evidence="2 3">203-1</strain>
    </source>
</reference>
<sequence>MTYHRLRDAKLSTAWLLLMILQFGIGPTWHLSDHVAFNIGGSIISLVPVIFGWIVPREADQKIELESA</sequence>
<proteinExistence type="predicted"/>
<keyword evidence="1" id="KW-1133">Transmembrane helix</keyword>
<gene>
    <name evidence="2" type="ORF">AOA14_17035</name>
</gene>
<keyword evidence="1" id="KW-0812">Transmembrane</keyword>
<feature type="transmembrane region" description="Helical" evidence="1">
    <location>
        <begin position="35"/>
        <end position="55"/>
    </location>
</feature>
<accession>A0A142W442</accession>